<comment type="caution">
    <text evidence="1">The sequence shown here is derived from an EMBL/GenBank/DDBJ whole genome shotgun (WGS) entry which is preliminary data.</text>
</comment>
<evidence type="ECO:0000313" key="2">
    <source>
        <dbReference type="Proteomes" id="UP000635885"/>
    </source>
</evidence>
<sequence>MTVKYTKNFLDKLENLFASSEFILRYEKGSFKSGYCILKENKVVIINKYYTIEGKINTLIDIIKELQFNPKDFQEKKNQDFLGELQQTELKL</sequence>
<accession>A0ABQ1N2Q1</accession>
<proteinExistence type="predicted"/>
<gene>
    <name evidence="1" type="ORF">GCM10010993_29500</name>
</gene>
<keyword evidence="2" id="KW-1185">Reference proteome</keyword>
<dbReference type="Proteomes" id="UP000635885">
    <property type="component" value="Unassembled WGS sequence"/>
</dbReference>
<name>A0ABQ1N2Q1_9BACT</name>
<organism evidence="1 2">
    <name type="scientific">Belliella aquatica</name>
    <dbReference type="NCBI Taxonomy" id="1323734"/>
    <lineage>
        <taxon>Bacteria</taxon>
        <taxon>Pseudomonadati</taxon>
        <taxon>Bacteroidota</taxon>
        <taxon>Cytophagia</taxon>
        <taxon>Cytophagales</taxon>
        <taxon>Cyclobacteriaceae</taxon>
        <taxon>Belliella</taxon>
    </lineage>
</organism>
<protein>
    <submittedName>
        <fullName evidence="1">Uncharacterized protein</fullName>
    </submittedName>
</protein>
<dbReference type="EMBL" id="BMFD01000012">
    <property type="protein sequence ID" value="GGC49141.1"/>
    <property type="molecule type" value="Genomic_DNA"/>
</dbReference>
<evidence type="ECO:0000313" key="1">
    <source>
        <dbReference type="EMBL" id="GGC49141.1"/>
    </source>
</evidence>
<dbReference type="RefSeq" id="WP_188443864.1">
    <property type="nucleotide sequence ID" value="NZ_BMFD01000012.1"/>
</dbReference>
<reference evidence="2" key="1">
    <citation type="journal article" date="2019" name="Int. J. Syst. Evol. Microbiol.">
        <title>The Global Catalogue of Microorganisms (GCM) 10K type strain sequencing project: providing services to taxonomists for standard genome sequencing and annotation.</title>
        <authorList>
            <consortium name="The Broad Institute Genomics Platform"/>
            <consortium name="The Broad Institute Genome Sequencing Center for Infectious Disease"/>
            <person name="Wu L."/>
            <person name="Ma J."/>
        </authorList>
    </citation>
    <scope>NUCLEOTIDE SEQUENCE [LARGE SCALE GENOMIC DNA]</scope>
    <source>
        <strain evidence="2">CGMCC 1.12479</strain>
    </source>
</reference>